<dbReference type="PROSITE" id="PS50109">
    <property type="entry name" value="HIS_KIN"/>
    <property type="match status" value="1"/>
</dbReference>
<keyword evidence="14" id="KW-1185">Reference proteome</keyword>
<feature type="domain" description="Histidine kinase" evidence="11">
    <location>
        <begin position="159"/>
        <end position="375"/>
    </location>
</feature>
<dbReference type="SUPFAM" id="SSF55874">
    <property type="entry name" value="ATPase domain of HSP90 chaperone/DNA topoisomerase II/histidine kinase"/>
    <property type="match status" value="1"/>
</dbReference>
<dbReference type="RefSeq" id="WP_160772981.1">
    <property type="nucleotide sequence ID" value="NZ_WTYV01000007.1"/>
</dbReference>
<evidence type="ECO:0000313" key="13">
    <source>
        <dbReference type="EMBL" id="MXO73050.1"/>
    </source>
</evidence>
<dbReference type="SMART" id="SM00387">
    <property type="entry name" value="HATPase_c"/>
    <property type="match status" value="1"/>
</dbReference>
<dbReference type="GO" id="GO:0005886">
    <property type="term" value="C:plasma membrane"/>
    <property type="evidence" value="ECO:0007669"/>
    <property type="project" value="UniProtKB-SubCell"/>
</dbReference>
<evidence type="ECO:0000256" key="8">
    <source>
        <dbReference type="ARBA" id="ARBA00022777"/>
    </source>
</evidence>
<comment type="caution">
    <text evidence="13">The sequence shown here is derived from an EMBL/GenBank/DDBJ whole genome shotgun (WGS) entry which is preliminary data.</text>
</comment>
<dbReference type="CDD" id="cd00082">
    <property type="entry name" value="HisKA"/>
    <property type="match status" value="1"/>
</dbReference>
<evidence type="ECO:0000256" key="4">
    <source>
        <dbReference type="ARBA" id="ARBA00022475"/>
    </source>
</evidence>
<evidence type="ECO:0000256" key="1">
    <source>
        <dbReference type="ARBA" id="ARBA00000085"/>
    </source>
</evidence>
<reference evidence="13 14" key="1">
    <citation type="submission" date="2019-12" db="EMBL/GenBank/DDBJ databases">
        <title>Genomic-based taxomic classification of the family Erythrobacteraceae.</title>
        <authorList>
            <person name="Xu L."/>
        </authorList>
    </citation>
    <scope>NUCLEOTIDE SEQUENCE [LARGE SCALE GENOMIC DNA]</scope>
    <source>
        <strain evidence="13 14">M0322</strain>
    </source>
</reference>
<keyword evidence="4" id="KW-1003">Cell membrane</keyword>
<dbReference type="OrthoDB" id="9804645at2"/>
<dbReference type="SMART" id="SM00304">
    <property type="entry name" value="HAMP"/>
    <property type="match status" value="1"/>
</dbReference>
<keyword evidence="10" id="KW-1133">Transmembrane helix</keyword>
<dbReference type="InterPro" id="IPR036890">
    <property type="entry name" value="HATPase_C_sf"/>
</dbReference>
<dbReference type="EC" id="2.7.13.3" evidence="3"/>
<keyword evidence="10" id="KW-0472">Membrane</keyword>
<proteinExistence type="predicted"/>
<evidence type="ECO:0000256" key="5">
    <source>
        <dbReference type="ARBA" id="ARBA00022553"/>
    </source>
</evidence>
<evidence type="ECO:0000313" key="14">
    <source>
        <dbReference type="Proteomes" id="UP000466966"/>
    </source>
</evidence>
<keyword evidence="8" id="KW-0418">Kinase</keyword>
<dbReference type="AlphaFoldDB" id="A0A844Z1L8"/>
<evidence type="ECO:0000259" key="11">
    <source>
        <dbReference type="PROSITE" id="PS50109"/>
    </source>
</evidence>
<dbReference type="GO" id="GO:0005524">
    <property type="term" value="F:ATP binding"/>
    <property type="evidence" value="ECO:0007669"/>
    <property type="project" value="UniProtKB-KW"/>
</dbReference>
<keyword evidence="5" id="KW-0597">Phosphoprotein</keyword>
<keyword evidence="9" id="KW-0067">ATP-binding</keyword>
<dbReference type="PRINTS" id="PR00344">
    <property type="entry name" value="BCTRLSENSOR"/>
</dbReference>
<keyword evidence="6" id="KW-0808">Transferase</keyword>
<dbReference type="SMART" id="SM00388">
    <property type="entry name" value="HisKA"/>
    <property type="match status" value="1"/>
</dbReference>
<gene>
    <name evidence="13" type="ORF">GRI99_15580</name>
</gene>
<keyword evidence="10" id="KW-0812">Transmembrane</keyword>
<dbReference type="Pfam" id="PF00512">
    <property type="entry name" value="HisKA"/>
    <property type="match status" value="1"/>
</dbReference>
<dbReference type="Gene3D" id="3.30.565.10">
    <property type="entry name" value="Histidine kinase-like ATPase, C-terminal domain"/>
    <property type="match status" value="1"/>
</dbReference>
<dbReference type="InterPro" id="IPR050980">
    <property type="entry name" value="2C_sensor_his_kinase"/>
</dbReference>
<dbReference type="PANTHER" id="PTHR44936:SF10">
    <property type="entry name" value="SENSOR PROTEIN RSTB"/>
    <property type="match status" value="1"/>
</dbReference>
<sequence length="385" mass="42596">MKIKIFWKILLSFWLAFFLAVPTVWIPVTILFGEHPPAPGESVVVTNAANGERRLGDGVATVRDPSGDPEEFRRFTLQVLIVGAVTGLLFSIVLARYLTRPVNALQSGFRQLAQGQFDVRLAPRLGRRRDEIADLAREFDDTARRLDALVTARDRLLHEVSHELRTPLSRLLLAISIFQQQPARAQEMGLRIEREATNLSSLLGEILDLARSEEQGIGADGESYYDPILVLTELVNDAAFEAQSRELKIKFECLEPAAPETLTVRGNPLMLARSCENVLRNAIRFSSHKSEITITAHVSVAARPTLEIVISDQGPGIPEKDLTHIFEPFSTSQEPGFGLGLSIARRAIKSQRGTIEASNLPSGGLRIIISIPVHTDWGDEEKSLT</sequence>
<dbReference type="PANTHER" id="PTHR44936">
    <property type="entry name" value="SENSOR PROTEIN CREC"/>
    <property type="match status" value="1"/>
</dbReference>
<dbReference type="Proteomes" id="UP000466966">
    <property type="component" value="Unassembled WGS sequence"/>
</dbReference>
<evidence type="ECO:0000256" key="3">
    <source>
        <dbReference type="ARBA" id="ARBA00012438"/>
    </source>
</evidence>
<dbReference type="Gene3D" id="1.10.287.130">
    <property type="match status" value="1"/>
</dbReference>
<dbReference type="EMBL" id="WTYV01000007">
    <property type="protein sequence ID" value="MXO73050.1"/>
    <property type="molecule type" value="Genomic_DNA"/>
</dbReference>
<organism evidence="13 14">
    <name type="scientific">Alteraurantiacibacter buctensis</name>
    <dbReference type="NCBI Taxonomy" id="1503981"/>
    <lineage>
        <taxon>Bacteria</taxon>
        <taxon>Pseudomonadati</taxon>
        <taxon>Pseudomonadota</taxon>
        <taxon>Alphaproteobacteria</taxon>
        <taxon>Sphingomonadales</taxon>
        <taxon>Erythrobacteraceae</taxon>
        <taxon>Alteraurantiacibacter</taxon>
    </lineage>
</organism>
<dbReference type="InterPro" id="IPR003594">
    <property type="entry name" value="HATPase_dom"/>
</dbReference>
<dbReference type="InterPro" id="IPR003660">
    <property type="entry name" value="HAMP_dom"/>
</dbReference>
<accession>A0A844Z1L8</accession>
<dbReference type="CDD" id="cd06225">
    <property type="entry name" value="HAMP"/>
    <property type="match status" value="1"/>
</dbReference>
<comment type="catalytic activity">
    <reaction evidence="1">
        <text>ATP + protein L-histidine = ADP + protein N-phospho-L-histidine.</text>
        <dbReference type="EC" id="2.7.13.3"/>
    </reaction>
</comment>
<dbReference type="Pfam" id="PF00672">
    <property type="entry name" value="HAMP"/>
    <property type="match status" value="1"/>
</dbReference>
<dbReference type="Pfam" id="PF02518">
    <property type="entry name" value="HATPase_c"/>
    <property type="match status" value="1"/>
</dbReference>
<dbReference type="SUPFAM" id="SSF158472">
    <property type="entry name" value="HAMP domain-like"/>
    <property type="match status" value="1"/>
</dbReference>
<dbReference type="Gene3D" id="6.10.340.10">
    <property type="match status" value="1"/>
</dbReference>
<dbReference type="InterPro" id="IPR036097">
    <property type="entry name" value="HisK_dim/P_sf"/>
</dbReference>
<keyword evidence="7" id="KW-0547">Nucleotide-binding</keyword>
<dbReference type="SUPFAM" id="SSF47384">
    <property type="entry name" value="Homodimeric domain of signal transducing histidine kinase"/>
    <property type="match status" value="1"/>
</dbReference>
<evidence type="ECO:0000256" key="6">
    <source>
        <dbReference type="ARBA" id="ARBA00022679"/>
    </source>
</evidence>
<dbReference type="InterPro" id="IPR004358">
    <property type="entry name" value="Sig_transdc_His_kin-like_C"/>
</dbReference>
<feature type="domain" description="HAMP" evidence="12">
    <location>
        <begin position="96"/>
        <end position="151"/>
    </location>
</feature>
<evidence type="ECO:0000256" key="7">
    <source>
        <dbReference type="ARBA" id="ARBA00022741"/>
    </source>
</evidence>
<evidence type="ECO:0000256" key="9">
    <source>
        <dbReference type="ARBA" id="ARBA00022840"/>
    </source>
</evidence>
<dbReference type="PROSITE" id="PS50885">
    <property type="entry name" value="HAMP"/>
    <property type="match status" value="1"/>
</dbReference>
<name>A0A844Z1L8_9SPHN</name>
<evidence type="ECO:0000259" key="12">
    <source>
        <dbReference type="PROSITE" id="PS50885"/>
    </source>
</evidence>
<dbReference type="InterPro" id="IPR005467">
    <property type="entry name" value="His_kinase_dom"/>
</dbReference>
<comment type="subcellular location">
    <subcellularLocation>
        <location evidence="2">Cell membrane</location>
        <topology evidence="2">Multi-pass membrane protein</topology>
    </subcellularLocation>
</comment>
<protein>
    <recommendedName>
        <fullName evidence="3">histidine kinase</fullName>
        <ecNumber evidence="3">2.7.13.3</ecNumber>
    </recommendedName>
</protein>
<evidence type="ECO:0000256" key="10">
    <source>
        <dbReference type="SAM" id="Phobius"/>
    </source>
</evidence>
<dbReference type="GO" id="GO:0000155">
    <property type="term" value="F:phosphorelay sensor kinase activity"/>
    <property type="evidence" value="ECO:0007669"/>
    <property type="project" value="InterPro"/>
</dbReference>
<evidence type="ECO:0000256" key="2">
    <source>
        <dbReference type="ARBA" id="ARBA00004651"/>
    </source>
</evidence>
<feature type="transmembrane region" description="Helical" evidence="10">
    <location>
        <begin position="75"/>
        <end position="98"/>
    </location>
</feature>
<dbReference type="InterPro" id="IPR003661">
    <property type="entry name" value="HisK_dim/P_dom"/>
</dbReference>